<name>A0A5C5BB08_9MICO</name>
<protein>
    <submittedName>
        <fullName evidence="3">Winged helix-turn-helix transcriptional regulator</fullName>
    </submittedName>
</protein>
<dbReference type="SUPFAM" id="SSF46785">
    <property type="entry name" value="Winged helix' DNA-binding domain"/>
    <property type="match status" value="1"/>
</dbReference>
<evidence type="ECO:0000313" key="4">
    <source>
        <dbReference type="Proteomes" id="UP000313849"/>
    </source>
</evidence>
<dbReference type="EMBL" id="VENP01000049">
    <property type="protein sequence ID" value="TNU73377.1"/>
    <property type="molecule type" value="Genomic_DNA"/>
</dbReference>
<accession>A0A5C5BB08</accession>
<reference evidence="3 4" key="1">
    <citation type="submission" date="2019-06" db="EMBL/GenBank/DDBJ databases">
        <title>Draft genome sequence of Miniimonas arenae KCTC 19750T isolated from sea sand.</title>
        <authorList>
            <person name="Park S.-J."/>
        </authorList>
    </citation>
    <scope>NUCLEOTIDE SEQUENCE [LARGE SCALE GENOMIC DNA]</scope>
    <source>
        <strain evidence="3 4">KCTC 19750</strain>
    </source>
</reference>
<dbReference type="PROSITE" id="PS50995">
    <property type="entry name" value="HTH_MARR_2"/>
    <property type="match status" value="1"/>
</dbReference>
<dbReference type="GO" id="GO:0006950">
    <property type="term" value="P:response to stress"/>
    <property type="evidence" value="ECO:0007669"/>
    <property type="project" value="TreeGrafter"/>
</dbReference>
<dbReference type="InterPro" id="IPR039422">
    <property type="entry name" value="MarR/SlyA-like"/>
</dbReference>
<dbReference type="Proteomes" id="UP000313849">
    <property type="component" value="Unassembled WGS sequence"/>
</dbReference>
<dbReference type="AlphaFoldDB" id="A0A5C5BB08"/>
<dbReference type="Pfam" id="PF01047">
    <property type="entry name" value="MarR"/>
    <property type="match status" value="1"/>
</dbReference>
<dbReference type="RefSeq" id="WP_139987359.1">
    <property type="nucleotide sequence ID" value="NZ_VENP01000049.1"/>
</dbReference>
<organism evidence="3 4">
    <name type="scientific">Miniimonas arenae</name>
    <dbReference type="NCBI Taxonomy" id="676201"/>
    <lineage>
        <taxon>Bacteria</taxon>
        <taxon>Bacillati</taxon>
        <taxon>Actinomycetota</taxon>
        <taxon>Actinomycetes</taxon>
        <taxon>Micrococcales</taxon>
        <taxon>Beutenbergiaceae</taxon>
        <taxon>Miniimonas</taxon>
    </lineage>
</organism>
<comment type="caution">
    <text evidence="3">The sequence shown here is derived from an EMBL/GenBank/DDBJ whole genome shotgun (WGS) entry which is preliminary data.</text>
</comment>
<dbReference type="OrthoDB" id="3174724at2"/>
<evidence type="ECO:0000256" key="1">
    <source>
        <dbReference type="SAM" id="MobiDB-lite"/>
    </source>
</evidence>
<dbReference type="PRINTS" id="PR00598">
    <property type="entry name" value="HTHMARR"/>
</dbReference>
<evidence type="ECO:0000259" key="2">
    <source>
        <dbReference type="PROSITE" id="PS50995"/>
    </source>
</evidence>
<dbReference type="GO" id="GO:0003700">
    <property type="term" value="F:DNA-binding transcription factor activity"/>
    <property type="evidence" value="ECO:0007669"/>
    <property type="project" value="InterPro"/>
</dbReference>
<dbReference type="InterPro" id="IPR000835">
    <property type="entry name" value="HTH_MarR-typ"/>
</dbReference>
<evidence type="ECO:0000313" key="3">
    <source>
        <dbReference type="EMBL" id="TNU73377.1"/>
    </source>
</evidence>
<dbReference type="Gene3D" id="1.10.10.10">
    <property type="entry name" value="Winged helix-like DNA-binding domain superfamily/Winged helix DNA-binding domain"/>
    <property type="match status" value="1"/>
</dbReference>
<keyword evidence="4" id="KW-1185">Reference proteome</keyword>
<dbReference type="PANTHER" id="PTHR33164">
    <property type="entry name" value="TRANSCRIPTIONAL REGULATOR, MARR FAMILY"/>
    <property type="match status" value="1"/>
</dbReference>
<sequence>MTVHGHTGVPETDLVLAVARALRRSAGDGLAALDLTPHEARALRAVAGHGHGGGRGPGRHAPDGELQPAPDAEAQSAPDGAPSPAPRLADIAAALRIAPRSATEVIDRLQDRGLVQRRPSATDRRAVEVVPTPEGRAVLVEVERVWRTSAEAFLAPLDRDERTTLADLLRRLLPEDPRP</sequence>
<feature type="domain" description="HTH marR-type" evidence="2">
    <location>
        <begin position="11"/>
        <end position="174"/>
    </location>
</feature>
<dbReference type="SMART" id="SM00347">
    <property type="entry name" value="HTH_MARR"/>
    <property type="match status" value="1"/>
</dbReference>
<dbReference type="InterPro" id="IPR036388">
    <property type="entry name" value="WH-like_DNA-bd_sf"/>
</dbReference>
<gene>
    <name evidence="3" type="ORF">FH969_11755</name>
</gene>
<dbReference type="InterPro" id="IPR036390">
    <property type="entry name" value="WH_DNA-bd_sf"/>
</dbReference>
<feature type="region of interest" description="Disordered" evidence="1">
    <location>
        <begin position="47"/>
        <end position="86"/>
    </location>
</feature>
<dbReference type="PANTHER" id="PTHR33164:SF43">
    <property type="entry name" value="HTH-TYPE TRANSCRIPTIONAL REPRESSOR YETL"/>
    <property type="match status" value="1"/>
</dbReference>
<proteinExistence type="predicted"/>